<protein>
    <recommendedName>
        <fullName evidence="3">IPT/TIG domain-containing protein</fullName>
    </recommendedName>
</protein>
<dbReference type="OrthoDB" id="8943675at2"/>
<evidence type="ECO:0008006" key="3">
    <source>
        <dbReference type="Google" id="ProtNLM"/>
    </source>
</evidence>
<dbReference type="Proteomes" id="UP000366819">
    <property type="component" value="Unassembled WGS sequence"/>
</dbReference>
<proteinExistence type="predicted"/>
<evidence type="ECO:0000313" key="2">
    <source>
        <dbReference type="Proteomes" id="UP000366819"/>
    </source>
</evidence>
<reference evidence="1 2" key="1">
    <citation type="submission" date="2019-08" db="EMBL/GenBank/DDBJ databases">
        <authorList>
            <person name="Peeters C."/>
        </authorList>
    </citation>
    <scope>NUCLEOTIDE SEQUENCE [LARGE SCALE GENOMIC DNA]</scope>
    <source>
        <strain evidence="1 2">LMG 31011</strain>
    </source>
</reference>
<gene>
    <name evidence="1" type="ORF">PAQ31011_03040</name>
</gene>
<dbReference type="AlphaFoldDB" id="A0A5E4W1M1"/>
<dbReference type="EMBL" id="CABPSN010000004">
    <property type="protein sequence ID" value="VVE18807.1"/>
    <property type="molecule type" value="Genomic_DNA"/>
</dbReference>
<accession>A0A5E4W1M1</accession>
<name>A0A5E4W1M1_9BURK</name>
<sequence>MAEIYRAASTDPDDQGKCTIRIMGDGLASVSEVYVIDAASKRIPASIVTLLSDSCLDCQYSIAGTTPGVAHVHLIADGKEVTAKPTALGTSPTSFHSGSSRSLAGDTFLVSDTDNSNEFLLPRTGQ</sequence>
<organism evidence="1 2">
    <name type="scientific">Pandoraea aquatica</name>
    <dbReference type="NCBI Taxonomy" id="2508290"/>
    <lineage>
        <taxon>Bacteria</taxon>
        <taxon>Pseudomonadati</taxon>
        <taxon>Pseudomonadota</taxon>
        <taxon>Betaproteobacteria</taxon>
        <taxon>Burkholderiales</taxon>
        <taxon>Burkholderiaceae</taxon>
        <taxon>Pandoraea</taxon>
    </lineage>
</organism>
<dbReference type="RefSeq" id="WP_150576596.1">
    <property type="nucleotide sequence ID" value="NZ_CABPSN010000004.1"/>
</dbReference>
<evidence type="ECO:0000313" key="1">
    <source>
        <dbReference type="EMBL" id="VVE18807.1"/>
    </source>
</evidence>
<keyword evidence="2" id="KW-1185">Reference proteome</keyword>